<dbReference type="GeneID" id="74527710"/>
<keyword evidence="5" id="KW-1185">Reference proteome</keyword>
<evidence type="ECO:0000313" key="4">
    <source>
        <dbReference type="Proteomes" id="UP000183894"/>
    </source>
</evidence>
<organism evidence="2 4">
    <name type="scientific">Haloferax larsenii</name>
    <dbReference type="NCBI Taxonomy" id="302484"/>
    <lineage>
        <taxon>Archaea</taxon>
        <taxon>Methanobacteriati</taxon>
        <taxon>Methanobacteriota</taxon>
        <taxon>Stenosarchaea group</taxon>
        <taxon>Halobacteria</taxon>
        <taxon>Halobacteriales</taxon>
        <taxon>Haloferacaceae</taxon>
        <taxon>Haloferax</taxon>
    </lineage>
</organism>
<feature type="transmembrane region" description="Helical" evidence="1">
    <location>
        <begin position="61"/>
        <end position="81"/>
    </location>
</feature>
<keyword evidence="1" id="KW-1133">Transmembrane helix</keyword>
<reference evidence="3" key="2">
    <citation type="submission" date="2021-07" db="EMBL/GenBank/DDBJ databases">
        <title>Studies on halocins as antimicrobial molecules from haloarchaea.</title>
        <authorList>
            <person name="Kumar S."/>
            <person name="Khare S.K."/>
        </authorList>
    </citation>
    <scope>NUCLEOTIDE SEQUENCE</scope>
    <source>
        <strain evidence="3">NCIM 5678</strain>
    </source>
</reference>
<keyword evidence="1" id="KW-0812">Transmembrane</keyword>
<name>A0A1H7UXL6_HALLR</name>
<evidence type="ECO:0000313" key="3">
    <source>
        <dbReference type="EMBL" id="UVE50762.1"/>
    </source>
</evidence>
<dbReference type="EMBL" id="CP078063">
    <property type="protein sequence ID" value="UVE50762.1"/>
    <property type="molecule type" value="Genomic_DNA"/>
</dbReference>
<dbReference type="Proteomes" id="UP001058330">
    <property type="component" value="Chromosome"/>
</dbReference>
<feature type="transmembrane region" description="Helical" evidence="1">
    <location>
        <begin position="36"/>
        <end position="55"/>
    </location>
</feature>
<sequence>MLAELSPLEVTGLVVSLVGLIPVVTQYRSETKLFTAGYVLLVVGMLATNLETFALEPVLNLVEHGVGIGLAGVMFLAAAYVRRKEVITAGE</sequence>
<feature type="transmembrane region" description="Helical" evidence="1">
    <location>
        <begin position="6"/>
        <end position="24"/>
    </location>
</feature>
<reference evidence="2 4" key="1">
    <citation type="submission" date="2016-10" db="EMBL/GenBank/DDBJ databases">
        <authorList>
            <person name="de Groot N.N."/>
        </authorList>
    </citation>
    <scope>NUCLEOTIDE SEQUENCE [LARGE SCALE GENOMIC DNA]</scope>
    <source>
        <strain evidence="2 4">CDM_5</strain>
    </source>
</reference>
<keyword evidence="1" id="KW-0472">Membrane</keyword>
<evidence type="ECO:0000313" key="5">
    <source>
        <dbReference type="Proteomes" id="UP001058330"/>
    </source>
</evidence>
<dbReference type="AlphaFoldDB" id="A0A1H7UXL6"/>
<protein>
    <submittedName>
        <fullName evidence="2">Uncharacterized protein</fullName>
    </submittedName>
</protein>
<dbReference type="EMBL" id="FOAD01000015">
    <property type="protein sequence ID" value="SEM01604.1"/>
    <property type="molecule type" value="Genomic_DNA"/>
</dbReference>
<evidence type="ECO:0000313" key="2">
    <source>
        <dbReference type="EMBL" id="SEM01604.1"/>
    </source>
</evidence>
<dbReference type="Proteomes" id="UP000183894">
    <property type="component" value="Unassembled WGS sequence"/>
</dbReference>
<dbReference type="RefSeq" id="WP_049918685.1">
    <property type="nucleotide sequence ID" value="NZ_CP078063.1"/>
</dbReference>
<evidence type="ECO:0000256" key="1">
    <source>
        <dbReference type="SAM" id="Phobius"/>
    </source>
</evidence>
<gene>
    <name evidence="3" type="ORF">KU306_02405</name>
    <name evidence="2" type="ORF">SAMN04488691_11513</name>
</gene>
<proteinExistence type="predicted"/>
<accession>A0A1H7UXL6</accession>
<dbReference type="OrthoDB" id="204958at2157"/>